<dbReference type="Proteomes" id="UP000271098">
    <property type="component" value="Unassembled WGS sequence"/>
</dbReference>
<reference evidence="1 2" key="2">
    <citation type="submission" date="2018-11" db="EMBL/GenBank/DDBJ databases">
        <authorList>
            <consortium name="Pathogen Informatics"/>
        </authorList>
    </citation>
    <scope>NUCLEOTIDE SEQUENCE [LARGE SCALE GENOMIC DNA]</scope>
</reference>
<accession>A0A183DK15</accession>
<organism evidence="3">
    <name type="scientific">Gongylonema pulchrum</name>
    <dbReference type="NCBI Taxonomy" id="637853"/>
    <lineage>
        <taxon>Eukaryota</taxon>
        <taxon>Metazoa</taxon>
        <taxon>Ecdysozoa</taxon>
        <taxon>Nematoda</taxon>
        <taxon>Chromadorea</taxon>
        <taxon>Rhabditida</taxon>
        <taxon>Spirurina</taxon>
        <taxon>Spiruromorpha</taxon>
        <taxon>Spiruroidea</taxon>
        <taxon>Gongylonematidae</taxon>
        <taxon>Gongylonema</taxon>
    </lineage>
</organism>
<evidence type="ECO:0000313" key="3">
    <source>
        <dbReference type="WBParaSite" id="GPUH_0000906601-mRNA-1"/>
    </source>
</evidence>
<sequence length="43" mass="4787">MLAAAVAARRFLPMRSGFLNPRLMMLRSVSASVPDRPQFDPIV</sequence>
<dbReference type="EMBL" id="UYRT01028435">
    <property type="protein sequence ID" value="VDK67684.1"/>
    <property type="molecule type" value="Genomic_DNA"/>
</dbReference>
<reference evidence="3" key="1">
    <citation type="submission" date="2016-06" db="UniProtKB">
        <authorList>
            <consortium name="WormBaseParasite"/>
        </authorList>
    </citation>
    <scope>IDENTIFICATION</scope>
</reference>
<gene>
    <name evidence="1" type="ORF">GPUH_LOCUS9056</name>
</gene>
<dbReference type="OrthoDB" id="18577at2759"/>
<dbReference type="AlphaFoldDB" id="A0A183DK15"/>
<dbReference type="WBParaSite" id="GPUH_0000906601-mRNA-1">
    <property type="protein sequence ID" value="GPUH_0000906601-mRNA-1"/>
    <property type="gene ID" value="GPUH_0000906601"/>
</dbReference>
<evidence type="ECO:0000313" key="1">
    <source>
        <dbReference type="EMBL" id="VDK67684.1"/>
    </source>
</evidence>
<evidence type="ECO:0000313" key="2">
    <source>
        <dbReference type="Proteomes" id="UP000271098"/>
    </source>
</evidence>
<proteinExistence type="predicted"/>
<protein>
    <submittedName>
        <fullName evidence="1 3">Uncharacterized protein</fullName>
    </submittedName>
</protein>
<name>A0A183DK15_9BILA</name>
<keyword evidence="2" id="KW-1185">Reference proteome</keyword>